<sequence>MTNTANSGSDRKPGKHDPTELRKRLKVLLGDDALAYVDLDLPNQPARDEAREKHNARTAHYKQTQALQLAPDSEAVRIAASNVLLTLVRDKGDAAAILRALSIRELLEAGYDEAEGHIAFQRLMDELEDLRAAWYLRTRQKLSRAVVKQLRELNQ</sequence>
<gene>
    <name evidence="2" type="ORF">NF348_15180</name>
</gene>
<name>A0A9Q4FU17_9HYPH</name>
<dbReference type="RefSeq" id="WP_254675717.1">
    <property type="nucleotide sequence ID" value="NZ_JAMWDU010000006.1"/>
</dbReference>
<organism evidence="2 3">
    <name type="scientific">Devosia ureilytica</name>
    <dbReference type="NCBI Taxonomy" id="2952754"/>
    <lineage>
        <taxon>Bacteria</taxon>
        <taxon>Pseudomonadati</taxon>
        <taxon>Pseudomonadota</taxon>
        <taxon>Alphaproteobacteria</taxon>
        <taxon>Hyphomicrobiales</taxon>
        <taxon>Devosiaceae</taxon>
        <taxon>Devosia</taxon>
    </lineage>
</organism>
<evidence type="ECO:0000256" key="1">
    <source>
        <dbReference type="SAM" id="MobiDB-lite"/>
    </source>
</evidence>
<dbReference type="AlphaFoldDB" id="A0A9Q4FU17"/>
<feature type="region of interest" description="Disordered" evidence="1">
    <location>
        <begin position="1"/>
        <end position="21"/>
    </location>
</feature>
<accession>A0A9Q4FU17</accession>
<comment type="caution">
    <text evidence="2">The sequence shown here is derived from an EMBL/GenBank/DDBJ whole genome shotgun (WGS) entry which is preliminary data.</text>
</comment>
<keyword evidence="3" id="KW-1185">Reference proteome</keyword>
<dbReference type="Proteomes" id="UP001060275">
    <property type="component" value="Unassembled WGS sequence"/>
</dbReference>
<protein>
    <submittedName>
        <fullName evidence="2">Uncharacterized protein</fullName>
    </submittedName>
</protein>
<proteinExistence type="predicted"/>
<evidence type="ECO:0000313" key="2">
    <source>
        <dbReference type="EMBL" id="MCP8888458.1"/>
    </source>
</evidence>
<feature type="compositionally biased region" description="Basic and acidic residues" evidence="1">
    <location>
        <begin position="9"/>
        <end position="21"/>
    </location>
</feature>
<dbReference type="EMBL" id="JAMWDU010000006">
    <property type="protein sequence ID" value="MCP8888458.1"/>
    <property type="molecule type" value="Genomic_DNA"/>
</dbReference>
<reference evidence="2" key="1">
    <citation type="submission" date="2022-06" db="EMBL/GenBank/DDBJ databases">
        <title>Devosia sp. XJ19-45 genome assembly.</title>
        <authorList>
            <person name="Li B."/>
            <person name="Cai M."/>
            <person name="Nie G."/>
            <person name="Li W."/>
        </authorList>
    </citation>
    <scope>NUCLEOTIDE SEQUENCE</scope>
    <source>
        <strain evidence="2">XJ19-45</strain>
    </source>
</reference>
<evidence type="ECO:0000313" key="3">
    <source>
        <dbReference type="Proteomes" id="UP001060275"/>
    </source>
</evidence>